<dbReference type="InterPro" id="IPR002505">
    <property type="entry name" value="PTA_PTB"/>
</dbReference>
<dbReference type="RefSeq" id="WP_155716662.1">
    <property type="nucleotide sequence ID" value="NZ_VVIQ01000015.1"/>
</dbReference>
<keyword evidence="2 5" id="KW-0808">Transferase</keyword>
<accession>A0A7C9LF05</accession>
<dbReference type="PANTHER" id="PTHR43356:SF2">
    <property type="entry name" value="PHOSPHATE ACETYLTRANSFERASE"/>
    <property type="match status" value="1"/>
</dbReference>
<dbReference type="InterPro" id="IPR012147">
    <property type="entry name" value="P_Ac_Bu_trans"/>
</dbReference>
<dbReference type="Proteomes" id="UP000482295">
    <property type="component" value="Unassembled WGS sequence"/>
</dbReference>
<dbReference type="PANTHER" id="PTHR43356">
    <property type="entry name" value="PHOSPHATE ACETYLTRANSFERASE"/>
    <property type="match status" value="1"/>
</dbReference>
<proteinExistence type="inferred from homology"/>
<feature type="domain" description="Phosphate acetyl/butaryl transferase" evidence="4">
    <location>
        <begin position="80"/>
        <end position="298"/>
    </location>
</feature>
<dbReference type="Gene3D" id="3.40.718.10">
    <property type="entry name" value="Isopropylmalate Dehydrogenase"/>
    <property type="match status" value="1"/>
</dbReference>
<dbReference type="Pfam" id="PF01515">
    <property type="entry name" value="PTA_PTB"/>
    <property type="match status" value="1"/>
</dbReference>
<evidence type="ECO:0000256" key="2">
    <source>
        <dbReference type="ARBA" id="ARBA00022679"/>
    </source>
</evidence>
<name>A0A7C9LF05_9BACT</name>
<evidence type="ECO:0000259" key="4">
    <source>
        <dbReference type="Pfam" id="PF01515"/>
    </source>
</evidence>
<sequence>MPEKERSIKDFKQLISLLKEKHICKRVVVVWPEESHTQEAVLLAAHEGFIKPILICSEITRNTFAQKEGFETIIVDSPEEASRKAVALIREKQADIIMKGFVNTDVLLRAILDKELGILPKGAVLTHIAVAKLAEYNKLIFFTDAAVIPYPTDEQRKAQVQYLVDFCHAFNITCPKISLIHCSEKVDTKHFPHTANYLTLKEDAKAGVFGKCEIDGPLDLKTSCSKEAMEIKQINSPINGEADALIFPNIESGNLFYKTITLFCHAEVAGVLQGTMAPVVLPSRGDTITSKLYSLALASLIVK</sequence>
<keyword evidence="3" id="KW-0012">Acyltransferase</keyword>
<keyword evidence="6" id="KW-1185">Reference proteome</keyword>
<dbReference type="InterPro" id="IPR050500">
    <property type="entry name" value="Phos_Acetyltrans/Butyryltrans"/>
</dbReference>
<dbReference type="GO" id="GO:0016746">
    <property type="term" value="F:acyltransferase activity"/>
    <property type="evidence" value="ECO:0007669"/>
    <property type="project" value="UniProtKB-KW"/>
</dbReference>
<evidence type="ECO:0000313" key="5">
    <source>
        <dbReference type="EMBL" id="MUL28836.1"/>
    </source>
</evidence>
<comment type="similarity">
    <text evidence="1">Belongs to the phosphate acetyltransferase and butyryltransferase family.</text>
</comment>
<dbReference type="AlphaFoldDB" id="A0A7C9LF05"/>
<reference evidence="5 6" key="1">
    <citation type="submission" date="2019-09" db="EMBL/GenBank/DDBJ databases">
        <title>Prevotella A2879 sp. nov., isolated from an abscess of a patient.</title>
        <authorList>
            <person name="Buhl M."/>
            <person name="Oberhettinger P."/>
        </authorList>
    </citation>
    <scope>NUCLEOTIDE SEQUENCE [LARGE SCALE GENOMIC DNA]</scope>
    <source>
        <strain evidence="5 6">A2879</strain>
    </source>
</reference>
<evidence type="ECO:0000256" key="3">
    <source>
        <dbReference type="ARBA" id="ARBA00023315"/>
    </source>
</evidence>
<evidence type="ECO:0000256" key="1">
    <source>
        <dbReference type="ARBA" id="ARBA00005656"/>
    </source>
</evidence>
<comment type="caution">
    <text evidence="5">The sequence shown here is derived from an EMBL/GenBank/DDBJ whole genome shotgun (WGS) entry which is preliminary data.</text>
</comment>
<evidence type="ECO:0000313" key="6">
    <source>
        <dbReference type="Proteomes" id="UP000482295"/>
    </source>
</evidence>
<organism evidence="5 6">
    <name type="scientific">Prevotella vespertina</name>
    <dbReference type="NCBI Taxonomy" id="2608404"/>
    <lineage>
        <taxon>Bacteria</taxon>
        <taxon>Pseudomonadati</taxon>
        <taxon>Bacteroidota</taxon>
        <taxon>Bacteroidia</taxon>
        <taxon>Bacteroidales</taxon>
        <taxon>Prevotellaceae</taxon>
        <taxon>Prevotella</taxon>
    </lineage>
</organism>
<dbReference type="SUPFAM" id="SSF53659">
    <property type="entry name" value="Isocitrate/Isopropylmalate dehydrogenase-like"/>
    <property type="match status" value="1"/>
</dbReference>
<dbReference type="EMBL" id="VVIQ01000015">
    <property type="protein sequence ID" value="MUL28836.1"/>
    <property type="molecule type" value="Genomic_DNA"/>
</dbReference>
<protein>
    <submittedName>
        <fullName evidence="5">Phosphate butyryltransferase</fullName>
    </submittedName>
</protein>
<dbReference type="PIRSF" id="PIRSF000428">
    <property type="entry name" value="P_Ac_trans"/>
    <property type="match status" value="1"/>
</dbReference>
<gene>
    <name evidence="5" type="ORF">F0475_11155</name>
</gene>